<dbReference type="Pfam" id="PF05794">
    <property type="entry name" value="Tcp11"/>
    <property type="match status" value="1"/>
</dbReference>
<feature type="region of interest" description="Disordered" evidence="2">
    <location>
        <begin position="458"/>
        <end position="489"/>
    </location>
</feature>
<dbReference type="EMBL" id="JARIHO010000020">
    <property type="protein sequence ID" value="KAJ7346711.1"/>
    <property type="molecule type" value="Genomic_DNA"/>
</dbReference>
<evidence type="ECO:0000313" key="4">
    <source>
        <dbReference type="Proteomes" id="UP001218218"/>
    </source>
</evidence>
<accession>A0AAD7A001</accession>
<dbReference type="Proteomes" id="UP001218218">
    <property type="component" value="Unassembled WGS sequence"/>
</dbReference>
<evidence type="ECO:0000256" key="2">
    <source>
        <dbReference type="SAM" id="MobiDB-lite"/>
    </source>
</evidence>
<protein>
    <submittedName>
        <fullName evidence="3">Uncharacterized protein</fullName>
    </submittedName>
</protein>
<gene>
    <name evidence="3" type="ORF">DFH08DRAFT_199385</name>
</gene>
<feature type="compositionally biased region" description="Basic and acidic residues" evidence="2">
    <location>
        <begin position="465"/>
        <end position="477"/>
    </location>
</feature>
<dbReference type="InterPro" id="IPR008862">
    <property type="entry name" value="Tcp11"/>
</dbReference>
<comment type="caution">
    <text evidence="3">The sequence shown here is derived from an EMBL/GenBank/DDBJ whole genome shotgun (WGS) entry which is preliminary data.</text>
</comment>
<keyword evidence="4" id="KW-1185">Reference proteome</keyword>
<dbReference type="AlphaFoldDB" id="A0AAD7A001"/>
<proteinExistence type="inferred from homology"/>
<reference evidence="3" key="1">
    <citation type="submission" date="2023-03" db="EMBL/GenBank/DDBJ databases">
        <title>Massive genome expansion in bonnet fungi (Mycena s.s.) driven by repeated elements and novel gene families across ecological guilds.</title>
        <authorList>
            <consortium name="Lawrence Berkeley National Laboratory"/>
            <person name="Harder C.B."/>
            <person name="Miyauchi S."/>
            <person name="Viragh M."/>
            <person name="Kuo A."/>
            <person name="Thoen E."/>
            <person name="Andreopoulos B."/>
            <person name="Lu D."/>
            <person name="Skrede I."/>
            <person name="Drula E."/>
            <person name="Henrissat B."/>
            <person name="Morin E."/>
            <person name="Kohler A."/>
            <person name="Barry K."/>
            <person name="LaButti K."/>
            <person name="Morin E."/>
            <person name="Salamov A."/>
            <person name="Lipzen A."/>
            <person name="Mereny Z."/>
            <person name="Hegedus B."/>
            <person name="Baldrian P."/>
            <person name="Stursova M."/>
            <person name="Weitz H."/>
            <person name="Taylor A."/>
            <person name="Grigoriev I.V."/>
            <person name="Nagy L.G."/>
            <person name="Martin F."/>
            <person name="Kauserud H."/>
        </authorList>
    </citation>
    <scope>NUCLEOTIDE SEQUENCE</scope>
    <source>
        <strain evidence="3">CBHHK002</strain>
    </source>
</reference>
<organism evidence="3 4">
    <name type="scientific">Mycena albidolilacea</name>
    <dbReference type="NCBI Taxonomy" id="1033008"/>
    <lineage>
        <taxon>Eukaryota</taxon>
        <taxon>Fungi</taxon>
        <taxon>Dikarya</taxon>
        <taxon>Basidiomycota</taxon>
        <taxon>Agaricomycotina</taxon>
        <taxon>Agaricomycetes</taxon>
        <taxon>Agaricomycetidae</taxon>
        <taxon>Agaricales</taxon>
        <taxon>Marasmiineae</taxon>
        <taxon>Mycenaceae</taxon>
        <taxon>Mycena</taxon>
    </lineage>
</organism>
<comment type="similarity">
    <text evidence="1">Belongs to the TCP11 family.</text>
</comment>
<sequence>MDVDFASKVGHLPSMDTQDDKNRANLLRVLNQTYFLHLCATEPDTVIPEGKSLLSMIAHSRLTPQTAEPAAQLHERVEKAVHGAFWNEALEALSDPDPSTQIARLKGLLFDVREVISPLFPKNHPIIATLSAPLPPTASPLISTNLLMKEILVALRQRAAPVRDTTIDALLANLDAPLSPILASSPSSSIKSTTSQLARLVVSTMKSIIALVDTMKADLNQFVLGSMTETQLRDVVVQQAKKREKELVLDIWGDSGKDGTERVQTLWQAWVDELEGEQPAQPRGKWIRRLVQSLGLSEAVSCTIPDLDESVPPGRNQLPPQFFFSSPRLLYAQNYLQALVIAASLRSLTRLPITGDSRGHDFVHRIWTLLKAEIDEEDPSASTKIINFADEVVRARRLVSVPDEHEEAQLRAAVDRTLQYGDPVFLLLQKRLLAALADKLCRPTDATDAAVNHAPIRMQTGRTLGTERADKRPRLEVDANSSPSATTPVKGFDDPVLVQGIEDIGKKIHIYINWVDNVWFDS</sequence>
<evidence type="ECO:0000256" key="1">
    <source>
        <dbReference type="ARBA" id="ARBA00010954"/>
    </source>
</evidence>
<name>A0AAD7A001_9AGAR</name>
<evidence type="ECO:0000313" key="3">
    <source>
        <dbReference type="EMBL" id="KAJ7346711.1"/>
    </source>
</evidence>